<protein>
    <submittedName>
        <fullName evidence="2">Chromosome 11 open reading frame 71</fullName>
    </submittedName>
</protein>
<dbReference type="Proteomes" id="UP000694540">
    <property type="component" value="Unplaced"/>
</dbReference>
<dbReference type="Pfam" id="PF15747">
    <property type="entry name" value="DUF4687"/>
    <property type="match status" value="1"/>
</dbReference>
<organism evidence="2 3">
    <name type="scientific">Catagonus wagneri</name>
    <name type="common">Chacoan peccary</name>
    <dbReference type="NCBI Taxonomy" id="51154"/>
    <lineage>
        <taxon>Eukaryota</taxon>
        <taxon>Metazoa</taxon>
        <taxon>Chordata</taxon>
        <taxon>Craniata</taxon>
        <taxon>Vertebrata</taxon>
        <taxon>Euteleostomi</taxon>
        <taxon>Mammalia</taxon>
        <taxon>Eutheria</taxon>
        <taxon>Laurasiatheria</taxon>
        <taxon>Artiodactyla</taxon>
        <taxon>Suina</taxon>
        <taxon>Tayassuidae</taxon>
        <taxon>Catagonus</taxon>
    </lineage>
</organism>
<reference evidence="2" key="1">
    <citation type="submission" date="2025-08" db="UniProtKB">
        <authorList>
            <consortium name="Ensembl"/>
        </authorList>
    </citation>
    <scope>IDENTIFICATION</scope>
</reference>
<sequence length="118" mass="12154">MALPSGDQGNGSGYHAFRGDLSSAALALAMVSGDSFLVTRPEAVLPELARPALRPNVRTGSRRAPGGGRSPARVTRGRQPGFAPYAAPARKLDLLGRVLRQRLAALGGVLAARLSAGL</sequence>
<evidence type="ECO:0000313" key="3">
    <source>
        <dbReference type="Proteomes" id="UP000694540"/>
    </source>
</evidence>
<gene>
    <name evidence="2" type="primary">C11orf71</name>
</gene>
<dbReference type="GeneTree" id="ENSGT00390000007962"/>
<proteinExistence type="predicted"/>
<name>A0A8C3YQT8_9CETA</name>
<evidence type="ECO:0000313" key="2">
    <source>
        <dbReference type="Ensembl" id="ENSCWAP00000026966.1"/>
    </source>
</evidence>
<reference evidence="2" key="2">
    <citation type="submission" date="2025-09" db="UniProtKB">
        <authorList>
            <consortium name="Ensembl"/>
        </authorList>
    </citation>
    <scope>IDENTIFICATION</scope>
</reference>
<evidence type="ECO:0000256" key="1">
    <source>
        <dbReference type="SAM" id="MobiDB-lite"/>
    </source>
</evidence>
<dbReference type="Ensembl" id="ENSCWAT00000029230.1">
    <property type="protein sequence ID" value="ENSCWAP00000026966.1"/>
    <property type="gene ID" value="ENSCWAG00000020385.1"/>
</dbReference>
<dbReference type="PANTHER" id="PTHR16445">
    <property type="entry name" value="SIMILAR TO HYPOTHETICAL PROTEIN FLJ20010"/>
    <property type="match status" value="1"/>
</dbReference>
<accession>A0A8C3YQT8</accession>
<keyword evidence="3" id="KW-1185">Reference proteome</keyword>
<dbReference type="InterPro" id="IPR031487">
    <property type="entry name" value="DUF4687"/>
</dbReference>
<dbReference type="AlphaFoldDB" id="A0A8C3YQT8"/>
<feature type="region of interest" description="Disordered" evidence="1">
    <location>
        <begin position="51"/>
        <end position="82"/>
    </location>
</feature>
<dbReference type="PANTHER" id="PTHR16445:SF0">
    <property type="entry name" value="GENE 5617-RELATED"/>
    <property type="match status" value="1"/>
</dbReference>